<evidence type="ECO:0000313" key="5">
    <source>
        <dbReference type="Proteomes" id="UP000286746"/>
    </source>
</evidence>
<dbReference type="AlphaFoldDB" id="A0A401WFC3"/>
<keyword evidence="5" id="KW-1185">Reference proteome</keyword>
<dbReference type="InterPro" id="IPR001932">
    <property type="entry name" value="PPM-type_phosphatase-like_dom"/>
</dbReference>
<dbReference type="GO" id="GO:0016791">
    <property type="term" value="F:phosphatase activity"/>
    <property type="evidence" value="ECO:0007669"/>
    <property type="project" value="TreeGrafter"/>
</dbReference>
<evidence type="ECO:0000313" key="4">
    <source>
        <dbReference type="EMBL" id="GCD47990.1"/>
    </source>
</evidence>
<dbReference type="Proteomes" id="UP000286746">
    <property type="component" value="Unassembled WGS sequence"/>
</dbReference>
<organism evidence="4 5">
    <name type="scientific">Streptomyces paromomycinus</name>
    <name type="common">Streptomyces rimosus subsp. paromomycinus</name>
    <dbReference type="NCBI Taxonomy" id="92743"/>
    <lineage>
        <taxon>Bacteria</taxon>
        <taxon>Bacillati</taxon>
        <taxon>Actinomycetota</taxon>
        <taxon>Actinomycetes</taxon>
        <taxon>Kitasatosporales</taxon>
        <taxon>Streptomycetaceae</taxon>
        <taxon>Streptomyces</taxon>
    </lineage>
</organism>
<evidence type="ECO:0000256" key="2">
    <source>
        <dbReference type="SAM" id="MobiDB-lite"/>
    </source>
</evidence>
<comment type="caution">
    <text evidence="4">The sequence shown here is derived from an EMBL/GenBank/DDBJ whole genome shotgun (WGS) entry which is preliminary data.</text>
</comment>
<feature type="compositionally biased region" description="Low complexity" evidence="2">
    <location>
        <begin position="64"/>
        <end position="74"/>
    </location>
</feature>
<feature type="compositionally biased region" description="Low complexity" evidence="2">
    <location>
        <begin position="158"/>
        <end position="193"/>
    </location>
</feature>
<dbReference type="Gene3D" id="3.60.40.10">
    <property type="entry name" value="PPM-type phosphatase domain"/>
    <property type="match status" value="1"/>
</dbReference>
<feature type="compositionally biased region" description="Gly residues" evidence="2">
    <location>
        <begin position="126"/>
        <end position="136"/>
    </location>
</feature>
<sequence>MRRHTFHALPPLRHAVRRLGAANALPVETRARLVLSVSALADTVIQAGYGVTLESSRTCAMDRSSSGGSQDSGSRGPGGAPSPGSAAGSQDAEGPGDGSRCGASRRRASGDGASRDGHGPVTGNEAGSGAGGGTGAETGQQDGPEAAAGVPQARSGDGDTAPAAARSAADPSGAAGTAAVPPAANAPAGSAAAAGSGFLAVTLRTPAPVLAPPAGTALLLPAEVSPDAATWHVPLPAGTPEVRIPAGRGPGDATTGGSGRPRGSGPAPLSPLPTSAPDGNGDGAATDPATENRLLEEELRVALARVDSLAADQRRLTHELAETNSGVLALYVQLEERDEQLRSAHGHILRELEDALRPPPIAVDGLDLAVHYAPAGTDAPTGGDFYDWFTLPDGTVHITVVDALGHGVRSTRSALNVTHAVRTLALEGHPLKSVVARTDEILAPLDPELMATVLLARIDPASGDLLLANGSHPPALVVRAAGGEEYLEVRGRGVGYPFPGSERLLHAKLDEGDLLVLYTDGLTESRRDPREGEQRLAESARRHRDRPVREIPGAIAEDMHTVILHSDDTLALAVRLTPRSR</sequence>
<gene>
    <name evidence="4" type="ORF">GKJPGBOP_07785</name>
</gene>
<feature type="domain" description="PPM-type phosphatase" evidence="3">
    <location>
        <begin position="363"/>
        <end position="576"/>
    </location>
</feature>
<dbReference type="PANTHER" id="PTHR43156:SF2">
    <property type="entry name" value="STAGE II SPORULATION PROTEIN E"/>
    <property type="match status" value="1"/>
</dbReference>
<protein>
    <submittedName>
        <fullName evidence="4">Potassium-transporting ATPase subunit B</fullName>
    </submittedName>
</protein>
<name>A0A401WFC3_STREY</name>
<evidence type="ECO:0000256" key="1">
    <source>
        <dbReference type="ARBA" id="ARBA00022801"/>
    </source>
</evidence>
<reference evidence="4 5" key="1">
    <citation type="submission" date="2018-11" db="EMBL/GenBank/DDBJ databases">
        <title>Whole genome sequence of Streptomyces paromomycinus NBRC 15454(T).</title>
        <authorList>
            <person name="Komaki H."/>
            <person name="Tamura T."/>
        </authorList>
    </citation>
    <scope>NUCLEOTIDE SEQUENCE [LARGE SCALE GENOMIC DNA]</scope>
    <source>
        <strain evidence="4 5">NBRC 15454</strain>
    </source>
</reference>
<dbReference type="EMBL" id="BHZD01000001">
    <property type="protein sequence ID" value="GCD47990.1"/>
    <property type="molecule type" value="Genomic_DNA"/>
</dbReference>
<feature type="region of interest" description="Disordered" evidence="2">
    <location>
        <begin position="56"/>
        <end position="193"/>
    </location>
</feature>
<proteinExistence type="predicted"/>
<dbReference type="SMART" id="SM00331">
    <property type="entry name" value="PP2C_SIG"/>
    <property type="match status" value="1"/>
</dbReference>
<accession>A0A401WFC3</accession>
<dbReference type="Pfam" id="PF07228">
    <property type="entry name" value="SpoIIE"/>
    <property type="match status" value="1"/>
</dbReference>
<dbReference type="PANTHER" id="PTHR43156">
    <property type="entry name" value="STAGE II SPORULATION PROTEIN E-RELATED"/>
    <property type="match status" value="1"/>
</dbReference>
<feature type="region of interest" description="Disordered" evidence="2">
    <location>
        <begin position="231"/>
        <end position="288"/>
    </location>
</feature>
<evidence type="ECO:0000259" key="3">
    <source>
        <dbReference type="SMART" id="SM00331"/>
    </source>
</evidence>
<feature type="compositionally biased region" description="Basic and acidic residues" evidence="2">
    <location>
        <begin position="525"/>
        <end position="540"/>
    </location>
</feature>
<dbReference type="SUPFAM" id="SSF81606">
    <property type="entry name" value="PP2C-like"/>
    <property type="match status" value="1"/>
</dbReference>
<feature type="compositionally biased region" description="Gly residues" evidence="2">
    <location>
        <begin position="248"/>
        <end position="262"/>
    </location>
</feature>
<dbReference type="InterPro" id="IPR036457">
    <property type="entry name" value="PPM-type-like_dom_sf"/>
</dbReference>
<feature type="region of interest" description="Disordered" evidence="2">
    <location>
        <begin position="525"/>
        <end position="549"/>
    </location>
</feature>
<dbReference type="InterPro" id="IPR052016">
    <property type="entry name" value="Bact_Sigma-Reg"/>
</dbReference>
<feature type="compositionally biased region" description="Low complexity" evidence="2">
    <location>
        <begin position="263"/>
        <end position="277"/>
    </location>
</feature>
<keyword evidence="1" id="KW-0378">Hydrolase</keyword>